<reference evidence="1 2" key="1">
    <citation type="submission" date="2017-06" db="EMBL/GenBank/DDBJ databases">
        <authorList>
            <person name="Kim H.J."/>
            <person name="Triplett B.A."/>
        </authorList>
    </citation>
    <scope>NUCLEOTIDE SEQUENCE [LARGE SCALE GENOMIC DNA]</scope>
    <source>
        <strain evidence="1 2">SCA</strain>
    </source>
</reference>
<organism evidence="1 2">
    <name type="scientific">Anaerovirgula multivorans</name>
    <dbReference type="NCBI Taxonomy" id="312168"/>
    <lineage>
        <taxon>Bacteria</taxon>
        <taxon>Bacillati</taxon>
        <taxon>Bacillota</taxon>
        <taxon>Clostridia</taxon>
        <taxon>Peptostreptococcales</taxon>
        <taxon>Natronincolaceae</taxon>
        <taxon>Anaerovirgula</taxon>
    </lineage>
</organism>
<sequence>MRVCIEKTTGKLITSCTTSDEETIRKYAHQYGYEDKNIEIKEIIEEEFQQILEGQPKPPHISTQEELLKERIDELELYILTQEGLI</sequence>
<dbReference type="Proteomes" id="UP000198304">
    <property type="component" value="Unassembled WGS sequence"/>
</dbReference>
<dbReference type="AlphaFoldDB" id="A0A239AJY2"/>
<protein>
    <submittedName>
        <fullName evidence="1">Uncharacterized protein</fullName>
    </submittedName>
</protein>
<accession>A0A239AJY2</accession>
<dbReference type="EMBL" id="FZOJ01000002">
    <property type="protein sequence ID" value="SNR95354.1"/>
    <property type="molecule type" value="Genomic_DNA"/>
</dbReference>
<evidence type="ECO:0000313" key="1">
    <source>
        <dbReference type="EMBL" id="SNR95354.1"/>
    </source>
</evidence>
<proteinExistence type="predicted"/>
<dbReference type="RefSeq" id="WP_089281263.1">
    <property type="nucleotide sequence ID" value="NZ_FZOJ01000002.1"/>
</dbReference>
<keyword evidence="2" id="KW-1185">Reference proteome</keyword>
<evidence type="ECO:0000313" key="2">
    <source>
        <dbReference type="Proteomes" id="UP000198304"/>
    </source>
</evidence>
<name>A0A239AJY2_9FIRM</name>
<gene>
    <name evidence="1" type="ORF">SAMN05446037_100258</name>
</gene>